<proteinExistence type="predicted"/>
<evidence type="ECO:0000313" key="3">
    <source>
        <dbReference type="Proteomes" id="UP001276659"/>
    </source>
</evidence>
<protein>
    <submittedName>
        <fullName evidence="2">Uncharacterized protein</fullName>
    </submittedName>
</protein>
<dbReference type="Proteomes" id="UP001276659">
    <property type="component" value="Unassembled WGS sequence"/>
</dbReference>
<dbReference type="AlphaFoldDB" id="A0AAD9Z2Z5"/>
<name>A0AAD9Z2Z5_9LECA</name>
<dbReference type="InterPro" id="IPR031342">
    <property type="entry name" value="Mug163-like"/>
</dbReference>
<organism evidence="2 3">
    <name type="scientific">Lepraria neglecta</name>
    <dbReference type="NCBI Taxonomy" id="209136"/>
    <lineage>
        <taxon>Eukaryota</taxon>
        <taxon>Fungi</taxon>
        <taxon>Dikarya</taxon>
        <taxon>Ascomycota</taxon>
        <taxon>Pezizomycotina</taxon>
        <taxon>Lecanoromycetes</taxon>
        <taxon>OSLEUM clade</taxon>
        <taxon>Lecanoromycetidae</taxon>
        <taxon>Lecanorales</taxon>
        <taxon>Lecanorineae</taxon>
        <taxon>Stereocaulaceae</taxon>
        <taxon>Lepraria</taxon>
    </lineage>
</organism>
<feature type="region of interest" description="Disordered" evidence="1">
    <location>
        <begin position="69"/>
        <end position="101"/>
    </location>
</feature>
<gene>
    <name evidence="2" type="ORF">OEA41_009341</name>
</gene>
<dbReference type="Pfam" id="PF17119">
    <property type="entry name" value="MMU163"/>
    <property type="match status" value="2"/>
</dbReference>
<reference evidence="2" key="1">
    <citation type="submission" date="2022-11" db="EMBL/GenBank/DDBJ databases">
        <title>Chromosomal genome sequence assembly and mating type (MAT) locus characterization of the leprose asexual lichenized fungus Lepraria neglecta (Nyl.) Erichsen.</title>
        <authorList>
            <person name="Allen J.L."/>
            <person name="Pfeffer B."/>
        </authorList>
    </citation>
    <scope>NUCLEOTIDE SEQUENCE</scope>
    <source>
        <strain evidence="2">Allen 5258</strain>
    </source>
</reference>
<evidence type="ECO:0000256" key="1">
    <source>
        <dbReference type="SAM" id="MobiDB-lite"/>
    </source>
</evidence>
<keyword evidence="3" id="KW-1185">Reference proteome</keyword>
<comment type="caution">
    <text evidence="2">The sequence shown here is derived from an EMBL/GenBank/DDBJ whole genome shotgun (WGS) entry which is preliminary data.</text>
</comment>
<accession>A0AAD9Z2Z5</accession>
<sequence>MYTTATIILMRKTSLPNLVRAPRHVLKLGPAAPRFGALNHQPSHSTSLIPCRTLAQVRSDREVFSDLWFTSSSPPRRAPEDGGIRPNDVPPPDERTLKLGKSMPTPWLENVYACLTDQPTSPPNPPIPPPLPPRLSPPPEILSPHITLHLFPSTHPHLPTVSGRVAYHAALWTAPMAWGRVPIVGNVKLIILSERVVKNGPPSNYSNERLIVRWKTCGKTKGKGMGAFYKGIGASEQVDKITEWLGGDARDDEEFCGLFIFEFDEEGRIITHTIEHVEEGTNWERTSRVVSVTDWLLGRMNGKKREPEFAWSVAGDGNDSTRRFERDASGWR</sequence>
<dbReference type="EMBL" id="JASNWA010000009">
    <property type="protein sequence ID" value="KAK3169956.1"/>
    <property type="molecule type" value="Genomic_DNA"/>
</dbReference>
<evidence type="ECO:0000313" key="2">
    <source>
        <dbReference type="EMBL" id="KAK3169956.1"/>
    </source>
</evidence>